<accession>A0A098G5U8</accession>
<evidence type="ECO:0000313" key="2">
    <source>
        <dbReference type="Proteomes" id="UP000032430"/>
    </source>
</evidence>
<dbReference type="STRING" id="1212491.LFA_1955"/>
<organism evidence="1 2">
    <name type="scientific">Legionella fallonii LLAP-10</name>
    <dbReference type="NCBI Taxonomy" id="1212491"/>
    <lineage>
        <taxon>Bacteria</taxon>
        <taxon>Pseudomonadati</taxon>
        <taxon>Pseudomonadota</taxon>
        <taxon>Gammaproteobacteria</taxon>
        <taxon>Legionellales</taxon>
        <taxon>Legionellaceae</taxon>
        <taxon>Legionella</taxon>
    </lineage>
</organism>
<dbReference type="HOGENOM" id="CLU_357448_0_0_6"/>
<reference evidence="2" key="1">
    <citation type="submission" date="2014-09" db="EMBL/GenBank/DDBJ databases">
        <authorList>
            <person name="Gomez-Valero L."/>
        </authorList>
    </citation>
    <scope>NUCLEOTIDE SEQUENCE [LARGE SCALE GENOMIC DNA]</scope>
    <source>
        <strain evidence="2">ATCC700992</strain>
    </source>
</reference>
<dbReference type="Proteomes" id="UP000032430">
    <property type="component" value="Chromosome I"/>
</dbReference>
<dbReference type="EMBL" id="LN614827">
    <property type="protein sequence ID" value="CEG57346.1"/>
    <property type="molecule type" value="Genomic_DNA"/>
</dbReference>
<name>A0A098G5U8_9GAMM</name>
<dbReference type="AlphaFoldDB" id="A0A098G5U8"/>
<proteinExistence type="predicted"/>
<dbReference type="RefSeq" id="WP_052673910.1">
    <property type="nucleotide sequence ID" value="NZ_LN614827.1"/>
</dbReference>
<keyword evidence="2" id="KW-1185">Reference proteome</keyword>
<dbReference type="KEGG" id="lfa:LFA_1955"/>
<sequence>MSVPEIDIRTLRKIPGHGTGNYFHTITKGQLPSSYKTWYVKEMESPMVARLEILAQEFFRLIIPTQPQTRIARNRITNIYYILSEEVLGYRKLPITQQKEFTKGTYLGLGQISFLAAFLQEIDLKNSNICLNNKNRVVKIDGDWCFASIRAPNYSSKPKALTAQLLKGLPYLNQFYAFNWLDIIEEESFEGDGHIVEPALSHAPHFRNEVNQAILKTLLLPNNYIKSFVDAFIPVGSYADRFITFLQKRSEELKVIALQDASFQNYLLSQAAKDDIRTHLIHMKGFLANGIQPIIQPTEHAELENSYATLVAELLPQPQKPYQRPAIQYHGPYLDGYYYEDVNTGIFCIENTNGYLFTNKQRHTISLSVDYQNRLLEEIQAYKMLAQQKHLQTEQALFAIQSIRIHFESLYSITDIEELLNKNLYLIEQHSKTIDSLQLNQNAFRFIEVKKMKLKEAAKQRIFEIYAADQTIQQTVGYINNIGIDFTNQKTQDGVIQHRTRLLNHIQRFSQEPRVIEAHKQLNLASLSKTIETALIQKEEQINSLAHAQINQVRRTEAAEKLIQQTINNINSINVDCTHIVNQEGISAYEQSLLEQTTQLTKSDELIQAHQVLKLDTQHRDLLNALIRKQQEIHQVCRILDERFNMLSQVHFNDHLNKFIAKTTEMSEKAKYNSSYTNAAKEMERFCNSLEQAKNNFLSTKKPILQAKVQLKDDCELAIGLLRPEIIDHREWTGAIAKFIMDLLSLLTFGLVRNQFNLFTRTDSTKKLDDFQESTANILLMANA</sequence>
<dbReference type="OrthoDB" id="5659926at2"/>
<evidence type="ECO:0000313" key="1">
    <source>
        <dbReference type="EMBL" id="CEG57346.1"/>
    </source>
</evidence>
<protein>
    <submittedName>
        <fullName evidence="1">Uncharacterized protein</fullName>
    </submittedName>
</protein>
<gene>
    <name evidence="1" type="ORF">LFA_1955</name>
</gene>